<keyword evidence="4 6" id="KW-1133">Transmembrane helix</keyword>
<feature type="transmembrane region" description="Helical" evidence="6">
    <location>
        <begin position="371"/>
        <end position="392"/>
    </location>
</feature>
<keyword evidence="3 6" id="KW-0812">Transmembrane</keyword>
<feature type="transmembrane region" description="Helical" evidence="6">
    <location>
        <begin position="201"/>
        <end position="224"/>
    </location>
</feature>
<dbReference type="EMBL" id="MU825874">
    <property type="protein sequence ID" value="KAJ7386964.1"/>
    <property type="molecule type" value="Genomic_DNA"/>
</dbReference>
<dbReference type="PANTHER" id="PTHR23302">
    <property type="entry name" value="TRANSMEMBRANE CHANNEL-RELATED"/>
    <property type="match status" value="1"/>
</dbReference>
<dbReference type="OrthoDB" id="1936208at2759"/>
<reference evidence="8" key="1">
    <citation type="submission" date="2023-01" db="EMBL/GenBank/DDBJ databases">
        <title>Genome assembly of the deep-sea coral Lophelia pertusa.</title>
        <authorList>
            <person name="Herrera S."/>
            <person name="Cordes E."/>
        </authorList>
    </citation>
    <scope>NUCLEOTIDE SEQUENCE</scope>
    <source>
        <strain evidence="8">USNM1676648</strain>
        <tissue evidence="8">Polyp</tissue>
    </source>
</reference>
<comment type="caution">
    <text evidence="8">The sequence shown here is derived from an EMBL/GenBank/DDBJ whole genome shotgun (WGS) entry which is preliminary data.</text>
</comment>
<name>A0A9W9ZVX1_9CNID</name>
<proteinExistence type="inferred from homology"/>
<evidence type="ECO:0000259" key="7">
    <source>
        <dbReference type="Pfam" id="PF07810"/>
    </source>
</evidence>
<dbReference type="Pfam" id="PF07810">
    <property type="entry name" value="TMC"/>
    <property type="match status" value="1"/>
</dbReference>
<dbReference type="GO" id="GO:0005886">
    <property type="term" value="C:plasma membrane"/>
    <property type="evidence" value="ECO:0007669"/>
    <property type="project" value="InterPro"/>
</dbReference>
<accession>A0A9W9ZVX1</accession>
<evidence type="ECO:0000256" key="4">
    <source>
        <dbReference type="ARBA" id="ARBA00022989"/>
    </source>
</evidence>
<feature type="domain" description="TMC" evidence="7">
    <location>
        <begin position="255"/>
        <end position="366"/>
    </location>
</feature>
<evidence type="ECO:0000256" key="6">
    <source>
        <dbReference type="SAM" id="Phobius"/>
    </source>
</evidence>
<dbReference type="AlphaFoldDB" id="A0A9W9ZVX1"/>
<dbReference type="InterPro" id="IPR012496">
    <property type="entry name" value="TMC_dom"/>
</dbReference>
<organism evidence="8 9">
    <name type="scientific">Desmophyllum pertusum</name>
    <dbReference type="NCBI Taxonomy" id="174260"/>
    <lineage>
        <taxon>Eukaryota</taxon>
        <taxon>Metazoa</taxon>
        <taxon>Cnidaria</taxon>
        <taxon>Anthozoa</taxon>
        <taxon>Hexacorallia</taxon>
        <taxon>Scleractinia</taxon>
        <taxon>Caryophylliina</taxon>
        <taxon>Caryophylliidae</taxon>
        <taxon>Desmophyllum</taxon>
    </lineage>
</organism>
<dbReference type="InterPro" id="IPR038900">
    <property type="entry name" value="TMC"/>
</dbReference>
<evidence type="ECO:0000256" key="1">
    <source>
        <dbReference type="ARBA" id="ARBA00004141"/>
    </source>
</evidence>
<sequence length="492" mass="55745">MTISPSSSSAIVQSSVTGISGSRKTEKRCRKLVQQTEGEESDRECNLVKPDSYYLYTNKPFAQLVSDFFSGVGWINTTFMFYGKYSHKSPGHAEWRKDFLQHAVGLFYGGLFLLPGYSTLHHMRRISKKDFRLATLAKRTRKQTYKLYAIRIVVNLLVLGLSALSAWLIFMASQMSIKTSQDDLDIKASISSDLMHLLESYASPITLSALGSIVPSIFFLFSLGRLEPKSQSQRGFGQDGAPEVILSCSPTRFVCWENVIGAEMYKLIWTDFFVTLLVIIAVQTPQRYFADHVSLGCDLGKKVGRPAFFLPNNVLELVYGQSLIWIGTWYSPFLPLMAIVKLPLTFYAKKATVVYNCRAQEKAYRAGRSNYFFMILLLGTFLLCLAAVAYGITQIRPSELYGPFRELNEVYDIIPWTVSVLPSGLRDTFQILSSPVFLVVLGVVVCLGLYFFYAIAKVYRRMINGLREELSMESRDKKYLLQMFTNQSEEKT</sequence>
<feature type="transmembrane region" description="Helical" evidence="6">
    <location>
        <begin position="267"/>
        <end position="284"/>
    </location>
</feature>
<dbReference type="Proteomes" id="UP001163046">
    <property type="component" value="Unassembled WGS sequence"/>
</dbReference>
<comment type="subcellular location">
    <subcellularLocation>
        <location evidence="1">Membrane</location>
        <topology evidence="1">Multi-pass membrane protein</topology>
    </subcellularLocation>
</comment>
<feature type="transmembrane region" description="Helical" evidence="6">
    <location>
        <begin position="431"/>
        <end position="453"/>
    </location>
</feature>
<dbReference type="PANTHER" id="PTHR23302:SF24">
    <property type="entry name" value="TMC DOMAIN-CONTAINING PROTEIN"/>
    <property type="match status" value="1"/>
</dbReference>
<evidence type="ECO:0000313" key="9">
    <source>
        <dbReference type="Proteomes" id="UP001163046"/>
    </source>
</evidence>
<dbReference type="GO" id="GO:0008381">
    <property type="term" value="F:mechanosensitive monoatomic ion channel activity"/>
    <property type="evidence" value="ECO:0007669"/>
    <property type="project" value="TreeGrafter"/>
</dbReference>
<evidence type="ECO:0000313" key="8">
    <source>
        <dbReference type="EMBL" id="KAJ7386964.1"/>
    </source>
</evidence>
<feature type="transmembrane region" description="Helical" evidence="6">
    <location>
        <begin position="318"/>
        <end position="340"/>
    </location>
</feature>
<keyword evidence="5 6" id="KW-0472">Membrane</keyword>
<gene>
    <name evidence="8" type="primary">TMC7_1</name>
    <name evidence="8" type="ORF">OS493_003926</name>
</gene>
<feature type="transmembrane region" description="Helical" evidence="6">
    <location>
        <begin position="99"/>
        <end position="120"/>
    </location>
</feature>
<feature type="transmembrane region" description="Helical" evidence="6">
    <location>
        <begin position="148"/>
        <end position="170"/>
    </location>
</feature>
<evidence type="ECO:0000256" key="5">
    <source>
        <dbReference type="ARBA" id="ARBA00023136"/>
    </source>
</evidence>
<keyword evidence="9" id="KW-1185">Reference proteome</keyword>
<protein>
    <submittedName>
        <fullName evidence="8">Transmembrane channel-like</fullName>
    </submittedName>
</protein>
<comment type="similarity">
    <text evidence="2">Belongs to the TMC family.</text>
</comment>
<evidence type="ECO:0000256" key="2">
    <source>
        <dbReference type="ARBA" id="ARBA00006510"/>
    </source>
</evidence>
<evidence type="ECO:0000256" key="3">
    <source>
        <dbReference type="ARBA" id="ARBA00022692"/>
    </source>
</evidence>